<protein>
    <submittedName>
        <fullName evidence="3">CN hydrolase domain-containing protein</fullName>
    </submittedName>
</protein>
<evidence type="ECO:0000313" key="3">
    <source>
        <dbReference type="WBParaSite" id="ECPE_0001177701-mRNA-1"/>
    </source>
</evidence>
<dbReference type="Proteomes" id="UP000272942">
    <property type="component" value="Unassembled WGS sequence"/>
</dbReference>
<proteinExistence type="predicted"/>
<accession>A0A183AXQ7</accession>
<dbReference type="OrthoDB" id="6143061at2759"/>
<evidence type="ECO:0000313" key="1">
    <source>
        <dbReference type="EMBL" id="VDP88899.1"/>
    </source>
</evidence>
<reference evidence="1 2" key="2">
    <citation type="submission" date="2018-11" db="EMBL/GenBank/DDBJ databases">
        <authorList>
            <consortium name="Pathogen Informatics"/>
        </authorList>
    </citation>
    <scope>NUCLEOTIDE SEQUENCE [LARGE SCALE GENOMIC DNA]</scope>
    <source>
        <strain evidence="1 2">Egypt</strain>
    </source>
</reference>
<gene>
    <name evidence="1" type="ORF">ECPE_LOCUS11742</name>
</gene>
<name>A0A183AXQ7_9TREM</name>
<evidence type="ECO:0000313" key="2">
    <source>
        <dbReference type="Proteomes" id="UP000272942"/>
    </source>
</evidence>
<dbReference type="AlphaFoldDB" id="A0A183AXQ7"/>
<dbReference type="WBParaSite" id="ECPE_0001177701-mRNA-1">
    <property type="protein sequence ID" value="ECPE_0001177701-mRNA-1"/>
    <property type="gene ID" value="ECPE_0001177701"/>
</dbReference>
<dbReference type="EMBL" id="UZAN01051427">
    <property type="protein sequence ID" value="VDP88899.1"/>
    <property type="molecule type" value="Genomic_DNA"/>
</dbReference>
<reference evidence="3" key="1">
    <citation type="submission" date="2016-06" db="UniProtKB">
        <authorList>
            <consortium name="WormBaseParasite"/>
        </authorList>
    </citation>
    <scope>IDENTIFICATION</scope>
</reference>
<sequence length="75" mass="8089">MEPLNIGTAAVLMDNQGKADALDGYFGSVHRTDDSLPGTLEIETSPVEIGELQLSEELVRQRLEVLDVHEAAGPE</sequence>
<organism evidence="3">
    <name type="scientific">Echinostoma caproni</name>
    <dbReference type="NCBI Taxonomy" id="27848"/>
    <lineage>
        <taxon>Eukaryota</taxon>
        <taxon>Metazoa</taxon>
        <taxon>Spiralia</taxon>
        <taxon>Lophotrochozoa</taxon>
        <taxon>Platyhelminthes</taxon>
        <taxon>Trematoda</taxon>
        <taxon>Digenea</taxon>
        <taxon>Plagiorchiida</taxon>
        <taxon>Echinostomata</taxon>
        <taxon>Echinostomatoidea</taxon>
        <taxon>Echinostomatidae</taxon>
        <taxon>Echinostoma</taxon>
    </lineage>
</organism>
<keyword evidence="2" id="KW-1185">Reference proteome</keyword>